<keyword evidence="3" id="KW-1185">Reference proteome</keyword>
<name>A0ABQ9WJY2_SAGOE</name>
<protein>
    <submittedName>
        <fullName evidence="2">Uncharacterized protein</fullName>
    </submittedName>
</protein>
<proteinExistence type="predicted"/>
<dbReference type="Proteomes" id="UP001266305">
    <property type="component" value="Unassembled WGS sequence"/>
</dbReference>
<reference evidence="2 3" key="1">
    <citation type="submission" date="2023-05" db="EMBL/GenBank/DDBJ databases">
        <title>B98-5 Cell Line De Novo Hybrid Assembly: An Optical Mapping Approach.</title>
        <authorList>
            <person name="Kananen K."/>
            <person name="Auerbach J.A."/>
            <person name="Kautto E."/>
            <person name="Blachly J.S."/>
        </authorList>
    </citation>
    <scope>NUCLEOTIDE SEQUENCE [LARGE SCALE GENOMIC DNA]</scope>
    <source>
        <strain evidence="2">B95-8</strain>
        <tissue evidence="2">Cell line</tissue>
    </source>
</reference>
<evidence type="ECO:0000256" key="1">
    <source>
        <dbReference type="SAM" id="MobiDB-lite"/>
    </source>
</evidence>
<feature type="region of interest" description="Disordered" evidence="1">
    <location>
        <begin position="1"/>
        <end position="21"/>
    </location>
</feature>
<gene>
    <name evidence="2" type="ORF">P7K49_003181</name>
</gene>
<organism evidence="2 3">
    <name type="scientific">Saguinus oedipus</name>
    <name type="common">Cotton-top tamarin</name>
    <name type="synonym">Oedipomidas oedipus</name>
    <dbReference type="NCBI Taxonomy" id="9490"/>
    <lineage>
        <taxon>Eukaryota</taxon>
        <taxon>Metazoa</taxon>
        <taxon>Chordata</taxon>
        <taxon>Craniata</taxon>
        <taxon>Vertebrata</taxon>
        <taxon>Euteleostomi</taxon>
        <taxon>Mammalia</taxon>
        <taxon>Eutheria</taxon>
        <taxon>Euarchontoglires</taxon>
        <taxon>Primates</taxon>
        <taxon>Haplorrhini</taxon>
        <taxon>Platyrrhini</taxon>
        <taxon>Cebidae</taxon>
        <taxon>Callitrichinae</taxon>
        <taxon>Saguinus</taxon>
    </lineage>
</organism>
<accession>A0ABQ9WJY2</accession>
<evidence type="ECO:0000313" key="2">
    <source>
        <dbReference type="EMBL" id="KAK2121795.1"/>
    </source>
</evidence>
<evidence type="ECO:0000313" key="3">
    <source>
        <dbReference type="Proteomes" id="UP001266305"/>
    </source>
</evidence>
<dbReference type="EMBL" id="JASSZA010000001">
    <property type="protein sequence ID" value="KAK2121795.1"/>
    <property type="molecule type" value="Genomic_DNA"/>
</dbReference>
<comment type="caution">
    <text evidence="2">The sequence shown here is derived from an EMBL/GenBank/DDBJ whole genome shotgun (WGS) entry which is preliminary data.</text>
</comment>
<sequence>MKPPHKAAGLQRPLSFSDGAVSGTEAPGLATCSSSLLRQEKTDTVRCIKSCRPNDVTCVFDPVHTISHTVVSLPTFREFSRPEGEWKGVGVPGSPGASLGFS</sequence>